<gene>
    <name evidence="2" type="ORF">HD556DRAFT_1302876</name>
</gene>
<proteinExistence type="predicted"/>
<organism evidence="2 3">
    <name type="scientific">Suillus plorans</name>
    <dbReference type="NCBI Taxonomy" id="116603"/>
    <lineage>
        <taxon>Eukaryota</taxon>
        <taxon>Fungi</taxon>
        <taxon>Dikarya</taxon>
        <taxon>Basidiomycota</taxon>
        <taxon>Agaricomycotina</taxon>
        <taxon>Agaricomycetes</taxon>
        <taxon>Agaricomycetidae</taxon>
        <taxon>Boletales</taxon>
        <taxon>Suillineae</taxon>
        <taxon>Suillaceae</taxon>
        <taxon>Suillus</taxon>
    </lineage>
</organism>
<sequence length="234" mass="26315">MTVHRVLPPGHTTNVTRSNDQDPHHLSRLRVSQGTICMIADGMTRWIINVSWNPMIEYPWGDPMDTDKLSPAVMEEQHCGDVNPSVAEDPYDCGWDGREIEPIVTGSDDMVHLVLSGMPVGMQGRHAGNENKVFQHAELSMQHAITHLHSIWHEGVNSYLNNILPTDEVDRDHTPALTQTSNRDGLGKYMDAVIKVTELSEDIATVHHFLNVHRRIMEQLDNMIATCERSGRAT</sequence>
<protein>
    <submittedName>
        <fullName evidence="2">Uncharacterized protein</fullName>
    </submittedName>
</protein>
<dbReference type="Proteomes" id="UP000719766">
    <property type="component" value="Unassembled WGS sequence"/>
</dbReference>
<dbReference type="AlphaFoldDB" id="A0A9P7J6Z4"/>
<dbReference type="RefSeq" id="XP_041166859.1">
    <property type="nucleotide sequence ID" value="XM_041299562.1"/>
</dbReference>
<feature type="region of interest" description="Disordered" evidence="1">
    <location>
        <begin position="1"/>
        <end position="24"/>
    </location>
</feature>
<evidence type="ECO:0000313" key="2">
    <source>
        <dbReference type="EMBL" id="KAG1806388.1"/>
    </source>
</evidence>
<evidence type="ECO:0000256" key="1">
    <source>
        <dbReference type="SAM" id="MobiDB-lite"/>
    </source>
</evidence>
<comment type="caution">
    <text evidence="2">The sequence shown here is derived from an EMBL/GenBank/DDBJ whole genome shotgun (WGS) entry which is preliminary data.</text>
</comment>
<name>A0A9P7J6Z4_9AGAM</name>
<reference evidence="2" key="1">
    <citation type="journal article" date="2020" name="New Phytol.">
        <title>Comparative genomics reveals dynamic genome evolution in host specialist ectomycorrhizal fungi.</title>
        <authorList>
            <person name="Lofgren L.A."/>
            <person name="Nguyen N.H."/>
            <person name="Vilgalys R."/>
            <person name="Ruytinx J."/>
            <person name="Liao H.L."/>
            <person name="Branco S."/>
            <person name="Kuo A."/>
            <person name="LaButti K."/>
            <person name="Lipzen A."/>
            <person name="Andreopoulos W."/>
            <person name="Pangilinan J."/>
            <person name="Riley R."/>
            <person name="Hundley H."/>
            <person name="Na H."/>
            <person name="Barry K."/>
            <person name="Grigoriev I.V."/>
            <person name="Stajich J.E."/>
            <person name="Kennedy P.G."/>
        </authorList>
    </citation>
    <scope>NUCLEOTIDE SEQUENCE</scope>
    <source>
        <strain evidence="2">S12</strain>
    </source>
</reference>
<accession>A0A9P7J6Z4</accession>
<keyword evidence="3" id="KW-1185">Reference proteome</keyword>
<dbReference type="EMBL" id="JABBWE010000002">
    <property type="protein sequence ID" value="KAG1806388.1"/>
    <property type="molecule type" value="Genomic_DNA"/>
</dbReference>
<dbReference type="GeneID" id="64593326"/>
<evidence type="ECO:0000313" key="3">
    <source>
        <dbReference type="Proteomes" id="UP000719766"/>
    </source>
</evidence>